<gene>
    <name evidence="6" type="ORF">AUJ27_00815</name>
</gene>
<dbReference type="SFLD" id="SFLDS00029">
    <property type="entry name" value="Radical_SAM"/>
    <property type="match status" value="1"/>
</dbReference>
<dbReference type="SFLD" id="SFLDG01067">
    <property type="entry name" value="SPASM/twitch_domain_containing"/>
    <property type="match status" value="1"/>
</dbReference>
<dbReference type="GO" id="GO:0051536">
    <property type="term" value="F:iron-sulfur cluster binding"/>
    <property type="evidence" value="ECO:0007669"/>
    <property type="project" value="UniProtKB-KW"/>
</dbReference>
<dbReference type="InterPro" id="IPR050377">
    <property type="entry name" value="Radical_SAM_PqqE_MftC-like"/>
</dbReference>
<dbReference type="PANTHER" id="PTHR11228">
    <property type="entry name" value="RADICAL SAM DOMAIN PROTEIN"/>
    <property type="match status" value="1"/>
</dbReference>
<name>A0A1J4T8A7_9BACT</name>
<dbReference type="GO" id="GO:0003824">
    <property type="term" value="F:catalytic activity"/>
    <property type="evidence" value="ECO:0007669"/>
    <property type="project" value="InterPro"/>
</dbReference>
<keyword evidence="4" id="KW-0411">Iron-sulfur</keyword>
<proteinExistence type="predicted"/>
<evidence type="ECO:0000259" key="5">
    <source>
        <dbReference type="Pfam" id="PF04055"/>
    </source>
</evidence>
<keyword evidence="2" id="KW-0479">Metal-binding</keyword>
<dbReference type="AlphaFoldDB" id="A0A1J4T8A7"/>
<evidence type="ECO:0000256" key="2">
    <source>
        <dbReference type="ARBA" id="ARBA00022723"/>
    </source>
</evidence>
<feature type="domain" description="Radical SAM core" evidence="5">
    <location>
        <begin position="34"/>
        <end position="172"/>
    </location>
</feature>
<comment type="caution">
    <text evidence="6">The sequence shown here is derived from an EMBL/GenBank/DDBJ whole genome shotgun (WGS) entry which is preliminary data.</text>
</comment>
<evidence type="ECO:0000256" key="1">
    <source>
        <dbReference type="ARBA" id="ARBA00022691"/>
    </source>
</evidence>
<organism evidence="6 7">
    <name type="scientific">Candidatus Falkowbacteria bacterium CG1_02_37_44</name>
    <dbReference type="NCBI Taxonomy" id="1805146"/>
    <lineage>
        <taxon>Bacteria</taxon>
        <taxon>Candidatus Falkowiibacteriota</taxon>
    </lineage>
</organism>
<dbReference type="Pfam" id="PF04055">
    <property type="entry name" value="Radical_SAM"/>
    <property type="match status" value="1"/>
</dbReference>
<keyword evidence="1" id="KW-0949">S-adenosyl-L-methionine</keyword>
<dbReference type="SUPFAM" id="SSF102114">
    <property type="entry name" value="Radical SAM enzymes"/>
    <property type="match status" value="1"/>
</dbReference>
<dbReference type="InterPro" id="IPR007197">
    <property type="entry name" value="rSAM"/>
</dbReference>
<dbReference type="Proteomes" id="UP000183192">
    <property type="component" value="Unassembled WGS sequence"/>
</dbReference>
<keyword evidence="3" id="KW-0408">Iron</keyword>
<dbReference type="InterPro" id="IPR013785">
    <property type="entry name" value="Aldolase_TIM"/>
</dbReference>
<dbReference type="STRING" id="1805146.AUJ27_00815"/>
<dbReference type="PANTHER" id="PTHR11228:SF7">
    <property type="entry name" value="PQQA PEPTIDE CYCLASE"/>
    <property type="match status" value="1"/>
</dbReference>
<dbReference type="InterPro" id="IPR058240">
    <property type="entry name" value="rSAM_sf"/>
</dbReference>
<evidence type="ECO:0000313" key="7">
    <source>
        <dbReference type="Proteomes" id="UP000183192"/>
    </source>
</evidence>
<dbReference type="CDD" id="cd01335">
    <property type="entry name" value="Radical_SAM"/>
    <property type="match status" value="1"/>
</dbReference>
<evidence type="ECO:0000256" key="3">
    <source>
        <dbReference type="ARBA" id="ARBA00023004"/>
    </source>
</evidence>
<evidence type="ECO:0000313" key="6">
    <source>
        <dbReference type="EMBL" id="OIO08396.1"/>
    </source>
</evidence>
<accession>A0A1J4T8A7</accession>
<sequence>MKLTKNLEILSTSIKVLKKIVKKEKFSFGFDIADRCPNGCHCYWRFAQRVEEMTDEKVINFFKKKKEEGFLNVFIIGGEPYVRPDLLEKVAGIIPITFAITSGTVPFRHLKSSVHIVSIDGKDALTHDTIRKGKNLYNRIINNLKKARQKKFPVFLHTVLNAINYTQTKNIIEVWEKNGLADGIVFSTMTPIAGVDIEHLRLNTKQREYIVKNLLQLKSEYPAFLLNTKEMIKKLHPEVTKNYSQSKCLAKNNFIAYDAAGKEKDKCIFGADSICSECGCVVTTMTESMNSLYGFLSALPFVMKWPYKCLNNK</sequence>
<protein>
    <recommendedName>
        <fullName evidence="5">Radical SAM core domain-containing protein</fullName>
    </recommendedName>
</protein>
<dbReference type="Gene3D" id="3.20.20.70">
    <property type="entry name" value="Aldolase class I"/>
    <property type="match status" value="1"/>
</dbReference>
<reference evidence="6 7" key="1">
    <citation type="journal article" date="2016" name="Environ. Microbiol.">
        <title>Genomic resolution of a cold subsurface aquifer community provides metabolic insights for novel microbes adapted to high CO concentrations.</title>
        <authorList>
            <person name="Probst A.J."/>
            <person name="Castelle C.J."/>
            <person name="Singh A."/>
            <person name="Brown C.T."/>
            <person name="Anantharaman K."/>
            <person name="Sharon I."/>
            <person name="Hug L.A."/>
            <person name="Burstein D."/>
            <person name="Emerson J.B."/>
            <person name="Thomas B.C."/>
            <person name="Banfield J.F."/>
        </authorList>
    </citation>
    <scope>NUCLEOTIDE SEQUENCE [LARGE SCALE GENOMIC DNA]</scope>
    <source>
        <strain evidence="6">CG1_02_37_44</strain>
    </source>
</reference>
<dbReference type="GO" id="GO:0046872">
    <property type="term" value="F:metal ion binding"/>
    <property type="evidence" value="ECO:0007669"/>
    <property type="project" value="UniProtKB-KW"/>
</dbReference>
<dbReference type="EMBL" id="MNUU01000014">
    <property type="protein sequence ID" value="OIO08396.1"/>
    <property type="molecule type" value="Genomic_DNA"/>
</dbReference>
<evidence type="ECO:0000256" key="4">
    <source>
        <dbReference type="ARBA" id="ARBA00023014"/>
    </source>
</evidence>